<keyword evidence="1" id="KW-0812">Transmembrane</keyword>
<feature type="transmembrane region" description="Helical" evidence="1">
    <location>
        <begin position="199"/>
        <end position="217"/>
    </location>
</feature>
<evidence type="ECO:0000256" key="1">
    <source>
        <dbReference type="SAM" id="Phobius"/>
    </source>
</evidence>
<protein>
    <submittedName>
        <fullName evidence="2">Uncharacterized protein</fullName>
    </submittedName>
</protein>
<sequence length="273" mass="28837">MPMALPFILVKTLPAAPLNKRTRFVPCGYTSSNRPARLPLLSATPLRLALLLAPGSGLFGPPLSLSAASPLLAAACSLSLPPSRGSTPQSSFITSLLNSWAPLPAVFLLPRGLLLAWSFPLPFLLAARVVLLAASSFGVPGRAVSLSFIPLRLAARVLQLAASSCGFSLLPLESLLAASALLLRPFLAARGFSLLPLEPLLAAFSCLCFLSLLPSFSRLVSFASRATSPYLFLAAGVLTVTVRIVLALYPHLVAASVSLPWACRRVYPLRPLF</sequence>
<organism evidence="2 3">
    <name type="scientific">Platanthera zijinensis</name>
    <dbReference type="NCBI Taxonomy" id="2320716"/>
    <lineage>
        <taxon>Eukaryota</taxon>
        <taxon>Viridiplantae</taxon>
        <taxon>Streptophyta</taxon>
        <taxon>Embryophyta</taxon>
        <taxon>Tracheophyta</taxon>
        <taxon>Spermatophyta</taxon>
        <taxon>Magnoliopsida</taxon>
        <taxon>Liliopsida</taxon>
        <taxon>Asparagales</taxon>
        <taxon>Orchidaceae</taxon>
        <taxon>Orchidoideae</taxon>
        <taxon>Orchideae</taxon>
        <taxon>Orchidinae</taxon>
        <taxon>Platanthera</taxon>
    </lineage>
</organism>
<reference evidence="2 3" key="1">
    <citation type="journal article" date="2022" name="Nat. Plants">
        <title>Genomes of leafy and leafless Platanthera orchids illuminate the evolution of mycoheterotrophy.</title>
        <authorList>
            <person name="Li M.H."/>
            <person name="Liu K.W."/>
            <person name="Li Z."/>
            <person name="Lu H.C."/>
            <person name="Ye Q.L."/>
            <person name="Zhang D."/>
            <person name="Wang J.Y."/>
            <person name="Li Y.F."/>
            <person name="Zhong Z.M."/>
            <person name="Liu X."/>
            <person name="Yu X."/>
            <person name="Liu D.K."/>
            <person name="Tu X.D."/>
            <person name="Liu B."/>
            <person name="Hao Y."/>
            <person name="Liao X.Y."/>
            <person name="Jiang Y.T."/>
            <person name="Sun W.H."/>
            <person name="Chen J."/>
            <person name="Chen Y.Q."/>
            <person name="Ai Y."/>
            <person name="Zhai J.W."/>
            <person name="Wu S.S."/>
            <person name="Zhou Z."/>
            <person name="Hsiao Y.Y."/>
            <person name="Wu W.L."/>
            <person name="Chen Y.Y."/>
            <person name="Lin Y.F."/>
            <person name="Hsu J.L."/>
            <person name="Li C.Y."/>
            <person name="Wang Z.W."/>
            <person name="Zhao X."/>
            <person name="Zhong W.Y."/>
            <person name="Ma X.K."/>
            <person name="Ma L."/>
            <person name="Huang J."/>
            <person name="Chen G.Z."/>
            <person name="Huang M.Z."/>
            <person name="Huang L."/>
            <person name="Peng D.H."/>
            <person name="Luo Y.B."/>
            <person name="Zou S.Q."/>
            <person name="Chen S.P."/>
            <person name="Lan S."/>
            <person name="Tsai W.C."/>
            <person name="Van de Peer Y."/>
            <person name="Liu Z.J."/>
        </authorList>
    </citation>
    <scope>NUCLEOTIDE SEQUENCE [LARGE SCALE GENOMIC DNA]</scope>
    <source>
        <strain evidence="2">Lor287</strain>
    </source>
</reference>
<keyword evidence="1" id="KW-0472">Membrane</keyword>
<name>A0AAP0BZ77_9ASPA</name>
<comment type="caution">
    <text evidence="2">The sequence shown here is derived from an EMBL/GenBank/DDBJ whole genome shotgun (WGS) entry which is preliminary data.</text>
</comment>
<keyword evidence="3" id="KW-1185">Reference proteome</keyword>
<feature type="transmembrane region" description="Helical" evidence="1">
    <location>
        <begin position="160"/>
        <end position="187"/>
    </location>
</feature>
<dbReference type="EMBL" id="JBBWWQ010000002">
    <property type="protein sequence ID" value="KAK8953832.1"/>
    <property type="molecule type" value="Genomic_DNA"/>
</dbReference>
<accession>A0AAP0BZ77</accession>
<proteinExistence type="predicted"/>
<dbReference type="AlphaFoldDB" id="A0AAP0BZ77"/>
<gene>
    <name evidence="2" type="ORF">KSP39_PZI002386</name>
</gene>
<evidence type="ECO:0000313" key="3">
    <source>
        <dbReference type="Proteomes" id="UP001418222"/>
    </source>
</evidence>
<feature type="transmembrane region" description="Helical" evidence="1">
    <location>
        <begin position="115"/>
        <end position="139"/>
    </location>
</feature>
<evidence type="ECO:0000313" key="2">
    <source>
        <dbReference type="EMBL" id="KAK8953832.1"/>
    </source>
</evidence>
<feature type="transmembrane region" description="Helical" evidence="1">
    <location>
        <begin position="229"/>
        <end position="249"/>
    </location>
</feature>
<dbReference type="Proteomes" id="UP001418222">
    <property type="component" value="Unassembled WGS sequence"/>
</dbReference>
<keyword evidence="1" id="KW-1133">Transmembrane helix</keyword>